<keyword evidence="3" id="KW-1185">Reference proteome</keyword>
<dbReference type="InterPro" id="IPR038071">
    <property type="entry name" value="UROD/MetE-like_sf"/>
</dbReference>
<dbReference type="SUPFAM" id="SSF51726">
    <property type="entry name" value="UROD/MetE-like"/>
    <property type="match status" value="1"/>
</dbReference>
<protein>
    <recommendedName>
        <fullName evidence="1">Uroporphyrinogen decarboxylase (URO-D) domain-containing protein</fullName>
    </recommendedName>
</protein>
<dbReference type="RefSeq" id="WP_109967068.1">
    <property type="nucleotide sequence ID" value="NZ_CP176093.1"/>
</dbReference>
<dbReference type="AlphaFoldDB" id="A0A2V2NBD6"/>
<dbReference type="PANTHER" id="PTHR47099:SF1">
    <property type="entry name" value="METHYLCOBAMIDE:COM METHYLTRANSFERASE MTBA"/>
    <property type="match status" value="1"/>
</dbReference>
<dbReference type="OrthoDB" id="108701at2157"/>
<dbReference type="GO" id="GO:0004853">
    <property type="term" value="F:uroporphyrinogen decarboxylase activity"/>
    <property type="evidence" value="ECO:0007669"/>
    <property type="project" value="InterPro"/>
</dbReference>
<proteinExistence type="predicted"/>
<evidence type="ECO:0000313" key="3">
    <source>
        <dbReference type="Proteomes" id="UP000245657"/>
    </source>
</evidence>
<dbReference type="EMBL" id="QGMY01000002">
    <property type="protein sequence ID" value="PWR73788.1"/>
    <property type="molecule type" value="Genomic_DNA"/>
</dbReference>
<dbReference type="InterPro" id="IPR052024">
    <property type="entry name" value="Methanogen_methyltrans"/>
</dbReference>
<comment type="caution">
    <text evidence="2">The sequence shown here is derived from an EMBL/GenBank/DDBJ whole genome shotgun (WGS) entry which is preliminary data.</text>
</comment>
<evidence type="ECO:0000259" key="1">
    <source>
        <dbReference type="Pfam" id="PF01208"/>
    </source>
</evidence>
<dbReference type="InterPro" id="IPR000257">
    <property type="entry name" value="Uroporphyrinogen_deCOase"/>
</dbReference>
<dbReference type="GO" id="GO:0006779">
    <property type="term" value="P:porphyrin-containing compound biosynthetic process"/>
    <property type="evidence" value="ECO:0007669"/>
    <property type="project" value="InterPro"/>
</dbReference>
<gene>
    <name evidence="2" type="ORF">DK846_01060</name>
</gene>
<dbReference type="Proteomes" id="UP000245657">
    <property type="component" value="Unassembled WGS sequence"/>
</dbReference>
<dbReference type="PANTHER" id="PTHR47099">
    <property type="entry name" value="METHYLCOBAMIDE:COM METHYLTRANSFERASE MTBA"/>
    <property type="match status" value="1"/>
</dbReference>
<organism evidence="2 3">
    <name type="scientific">Methanospirillum lacunae</name>
    <dbReference type="NCBI Taxonomy" id="668570"/>
    <lineage>
        <taxon>Archaea</taxon>
        <taxon>Methanobacteriati</taxon>
        <taxon>Methanobacteriota</taxon>
        <taxon>Stenosarchaea group</taxon>
        <taxon>Methanomicrobia</taxon>
        <taxon>Methanomicrobiales</taxon>
        <taxon>Methanospirillaceae</taxon>
        <taxon>Methanospirillum</taxon>
    </lineage>
</organism>
<sequence>MDGTQIYHEKLSRLENVIYGKEPDRVPITAMMSLFHARYAGYTAKDIYFDYTKNHDAAIKTAKDFDFDSLLILNGLEGTNMSLTFMKNAPELASGARFMLATYHAILNDAYTKWPGSELDDNAHPQFLGKEIMKQDEYDQFIADPADFLNRVALPRTCSALRDPGSPEANAAMLKFGAEIGKAGAAQGALIGELGKMGIPTFPTAWSYAPLDVMSDFLRDIKNIVLDMYRKPDYVKKSADALVPLLTESAKLTGNVPPEVKKALGTNIVECFFPLHLNEYLNPKMYDEFYWPSLKAVLLEVIKMGQTPYILFEGRHDAHLETLLELPKGKVVGVFDKTDPRKVREVLDDQIILVSGPPNSLLIGSNPQKIDDYMKSMLGDCKSGGMMIYPGVDGGISGDARPENVQALIQAVKKYGEY</sequence>
<name>A0A2V2NBD6_9EURY</name>
<evidence type="ECO:0000313" key="2">
    <source>
        <dbReference type="EMBL" id="PWR73788.1"/>
    </source>
</evidence>
<dbReference type="GeneID" id="97549116"/>
<accession>A0A2V2NBD6</accession>
<reference evidence="2 3" key="1">
    <citation type="submission" date="2018-05" db="EMBL/GenBank/DDBJ databases">
        <title>Draft genome of Methanospirillum lacunae Ki8-1.</title>
        <authorList>
            <person name="Dueholm M.S."/>
            <person name="Nielsen P.H."/>
            <person name="Bakmann L.F."/>
            <person name="Otzen D.E."/>
        </authorList>
    </citation>
    <scope>NUCLEOTIDE SEQUENCE [LARGE SCALE GENOMIC DNA]</scope>
    <source>
        <strain evidence="2 3">Ki8-1</strain>
    </source>
</reference>
<feature type="domain" description="Uroporphyrinogen decarboxylase (URO-D)" evidence="1">
    <location>
        <begin position="208"/>
        <end position="415"/>
    </location>
</feature>
<dbReference type="Gene3D" id="3.20.20.210">
    <property type="match status" value="1"/>
</dbReference>
<dbReference type="Pfam" id="PF01208">
    <property type="entry name" value="URO-D"/>
    <property type="match status" value="1"/>
</dbReference>